<dbReference type="Proteomes" id="UP001239111">
    <property type="component" value="Chromosome 2"/>
</dbReference>
<comment type="caution">
    <text evidence="1">The sequence shown here is derived from an EMBL/GenBank/DDBJ whole genome shotgun (WGS) entry which is preliminary data.</text>
</comment>
<gene>
    <name evidence="1" type="ORF">QAD02_012866</name>
</gene>
<sequence>MPVYYGPQVKECYENVKILLNKVNYEEYRWGICGDFIIISMILGLQLGYARHMCFLCEWNSRSKQQHYVRRVWPPRQQMIPGQKNVQAIPLVDRDKIVSPPLHIKLGIVKNFIKAMNKTGAGVLSLRKKFSRLSEAKLKEGVLVGPDIRELMLNSGFDAVLNEVELKTWECILGTQSRSRQSKAMRNWSSKVPILYSPRKTRLDGYVEWNNRFGLRTVAYIKFQHPKQNNIVRGFLGVARRNVAESTWTFSCNPSNTSSFGHLLT</sequence>
<dbReference type="EMBL" id="CM056742">
    <property type="protein sequence ID" value="KAJ8677079.1"/>
    <property type="molecule type" value="Genomic_DNA"/>
</dbReference>
<accession>A0ACC2P0M9</accession>
<keyword evidence="2" id="KW-1185">Reference proteome</keyword>
<name>A0ACC2P0M9_9HYME</name>
<protein>
    <submittedName>
        <fullName evidence="1">Uncharacterized protein</fullName>
    </submittedName>
</protein>
<reference evidence="1" key="1">
    <citation type="submission" date="2023-04" db="EMBL/GenBank/DDBJ databases">
        <title>A chromosome-level genome assembly of the parasitoid wasp Eretmocerus hayati.</title>
        <authorList>
            <person name="Zhong Y."/>
            <person name="Liu S."/>
            <person name="Liu Y."/>
        </authorList>
    </citation>
    <scope>NUCLEOTIDE SEQUENCE</scope>
    <source>
        <strain evidence="1">ZJU_SS_LIU_2023</strain>
    </source>
</reference>
<proteinExistence type="predicted"/>
<evidence type="ECO:0000313" key="1">
    <source>
        <dbReference type="EMBL" id="KAJ8677079.1"/>
    </source>
</evidence>
<evidence type="ECO:0000313" key="2">
    <source>
        <dbReference type="Proteomes" id="UP001239111"/>
    </source>
</evidence>
<organism evidence="1 2">
    <name type="scientific">Eretmocerus hayati</name>
    <dbReference type="NCBI Taxonomy" id="131215"/>
    <lineage>
        <taxon>Eukaryota</taxon>
        <taxon>Metazoa</taxon>
        <taxon>Ecdysozoa</taxon>
        <taxon>Arthropoda</taxon>
        <taxon>Hexapoda</taxon>
        <taxon>Insecta</taxon>
        <taxon>Pterygota</taxon>
        <taxon>Neoptera</taxon>
        <taxon>Endopterygota</taxon>
        <taxon>Hymenoptera</taxon>
        <taxon>Apocrita</taxon>
        <taxon>Proctotrupomorpha</taxon>
        <taxon>Chalcidoidea</taxon>
        <taxon>Aphelinidae</taxon>
        <taxon>Aphelininae</taxon>
        <taxon>Eretmocerus</taxon>
    </lineage>
</organism>